<evidence type="ECO:0000313" key="10">
    <source>
        <dbReference type="EMBL" id="EAT59409.1"/>
    </source>
</evidence>
<dbReference type="Gene3D" id="3.20.20.140">
    <property type="entry name" value="Metal-dependent hydrolases"/>
    <property type="match status" value="1"/>
</dbReference>
<dbReference type="InterPro" id="IPR016195">
    <property type="entry name" value="Pol/histidinol_Pase-like"/>
</dbReference>
<keyword evidence="6" id="KW-0235">DNA replication</keyword>
<dbReference type="InterPro" id="IPR003141">
    <property type="entry name" value="Pol/His_phosphatase_N"/>
</dbReference>
<dbReference type="Pfam" id="PF14579">
    <property type="entry name" value="HHH_6"/>
    <property type="match status" value="1"/>
</dbReference>
<dbReference type="InterPro" id="IPR011708">
    <property type="entry name" value="DNA_pol3_alpha_NTPase_dom"/>
</dbReference>
<proteinExistence type="predicted"/>
<comment type="caution">
    <text evidence="10">The sequence shown here is derived from an EMBL/GenBank/DDBJ whole genome shotgun (WGS) entry which is preliminary data.</text>
</comment>
<evidence type="ECO:0000256" key="7">
    <source>
        <dbReference type="ARBA" id="ARBA00022932"/>
    </source>
</evidence>
<evidence type="ECO:0000256" key="2">
    <source>
        <dbReference type="ARBA" id="ARBA00012417"/>
    </source>
</evidence>
<reference evidence="10 11" key="1">
    <citation type="submission" date="2006-07" db="EMBL/GenBank/DDBJ databases">
        <title>Annotation of the draft genome assembly of Chlorobium ferroxidans DSM 13031.</title>
        <authorList>
            <consortium name="US DOE Joint Genome Institute (JGI-ORNL)"/>
            <person name="Larimer F."/>
            <person name="Land M."/>
            <person name="Hauser L."/>
        </authorList>
    </citation>
    <scope>NUCLEOTIDE SEQUENCE [LARGE SCALE GENOMIC DNA]</scope>
    <source>
        <strain evidence="10 11">DSM 13031</strain>
    </source>
</reference>
<dbReference type="NCBIfam" id="TIGR00594">
    <property type="entry name" value="polc"/>
    <property type="match status" value="2"/>
</dbReference>
<accession>Q0YT56</accession>
<dbReference type="CDD" id="cd04485">
    <property type="entry name" value="DnaE_OBF"/>
    <property type="match status" value="1"/>
</dbReference>
<keyword evidence="4 10" id="KW-0808">Transferase</keyword>
<dbReference type="PANTHER" id="PTHR32294:SF0">
    <property type="entry name" value="DNA POLYMERASE III SUBUNIT ALPHA"/>
    <property type="match status" value="1"/>
</dbReference>
<dbReference type="Gene3D" id="1.10.150.870">
    <property type="match status" value="1"/>
</dbReference>
<protein>
    <recommendedName>
        <fullName evidence="3">DNA polymerase III subunit alpha</fullName>
        <ecNumber evidence="2">2.7.7.7</ecNumber>
    </recommendedName>
</protein>
<evidence type="ECO:0000256" key="6">
    <source>
        <dbReference type="ARBA" id="ARBA00022705"/>
    </source>
</evidence>
<dbReference type="InterPro" id="IPR040982">
    <property type="entry name" value="DNA_pol3_finger"/>
</dbReference>
<dbReference type="Gene3D" id="1.10.10.1600">
    <property type="entry name" value="Bacterial DNA polymerase III alpha subunit, thumb domain"/>
    <property type="match status" value="1"/>
</dbReference>
<keyword evidence="11" id="KW-1185">Reference proteome</keyword>
<dbReference type="Pfam" id="PF17657">
    <property type="entry name" value="DNA_pol3_finger"/>
    <property type="match status" value="1"/>
</dbReference>
<dbReference type="RefSeq" id="WP_006365836.1">
    <property type="nucleotide sequence ID" value="NZ_AASE01000004.1"/>
</dbReference>
<dbReference type="InterPro" id="IPR004365">
    <property type="entry name" value="NA-bd_OB_tRNA"/>
</dbReference>
<dbReference type="InterPro" id="IPR041931">
    <property type="entry name" value="DNA_pol3_alpha_thumb_dom"/>
</dbReference>
<evidence type="ECO:0000256" key="1">
    <source>
        <dbReference type="ARBA" id="ARBA00004496"/>
    </source>
</evidence>
<evidence type="ECO:0000259" key="9">
    <source>
        <dbReference type="SMART" id="SM00481"/>
    </source>
</evidence>
<dbReference type="Pfam" id="PF02811">
    <property type="entry name" value="PHP"/>
    <property type="match status" value="1"/>
</dbReference>
<dbReference type="GO" id="GO:0006260">
    <property type="term" value="P:DNA replication"/>
    <property type="evidence" value="ECO:0007669"/>
    <property type="project" value="UniProtKB-KW"/>
</dbReference>
<dbReference type="GO" id="GO:0008408">
    <property type="term" value="F:3'-5' exonuclease activity"/>
    <property type="evidence" value="ECO:0007669"/>
    <property type="project" value="InterPro"/>
</dbReference>
<dbReference type="Pfam" id="PF01336">
    <property type="entry name" value="tRNA_anti-codon"/>
    <property type="match status" value="1"/>
</dbReference>
<dbReference type="GO" id="GO:0003887">
    <property type="term" value="F:DNA-directed DNA polymerase activity"/>
    <property type="evidence" value="ECO:0007669"/>
    <property type="project" value="UniProtKB-KW"/>
</dbReference>
<reference evidence="10 11" key="2">
    <citation type="submission" date="2006-07" db="EMBL/GenBank/DDBJ databases">
        <title>Sequencing of the draft genome and assembly of Chlorobium ferroxidans DSM 13031.</title>
        <authorList>
            <consortium name="US DOE Joint Genome Institute (JGI-PGF)"/>
            <person name="Copeland A."/>
            <person name="Lucas S."/>
            <person name="Lapidus A."/>
            <person name="Barry K."/>
            <person name="Glavina del Rio T."/>
            <person name="Dalin E."/>
            <person name="Tice H."/>
            <person name="Bruce D."/>
            <person name="Pitluck S."/>
            <person name="Richardson P."/>
        </authorList>
    </citation>
    <scope>NUCLEOTIDE SEQUENCE [LARGE SCALE GENOMIC DNA]</scope>
    <source>
        <strain evidence="10 11">DSM 13031</strain>
    </source>
</reference>
<gene>
    <name evidence="10" type="ORF">CferDRAFT_1336</name>
</gene>
<dbReference type="SUPFAM" id="SSF89550">
    <property type="entry name" value="PHP domain-like"/>
    <property type="match status" value="1"/>
</dbReference>
<dbReference type="Pfam" id="PF07733">
    <property type="entry name" value="DNA_pol3_alpha"/>
    <property type="match status" value="1"/>
</dbReference>
<dbReference type="Proteomes" id="UP000004162">
    <property type="component" value="Unassembled WGS sequence"/>
</dbReference>
<keyword evidence="5 10" id="KW-0548">Nucleotidyltransferase</keyword>
<organism evidence="10 11">
    <name type="scientific">Chlorobium ferrooxidans DSM 13031</name>
    <dbReference type="NCBI Taxonomy" id="377431"/>
    <lineage>
        <taxon>Bacteria</taxon>
        <taxon>Pseudomonadati</taxon>
        <taxon>Chlorobiota</taxon>
        <taxon>Chlorobiia</taxon>
        <taxon>Chlorobiales</taxon>
        <taxon>Chlorobiaceae</taxon>
        <taxon>Chlorobium/Pelodictyon group</taxon>
        <taxon>Chlorobium</taxon>
    </lineage>
</organism>
<dbReference type="InterPro" id="IPR029460">
    <property type="entry name" value="DNAPol_HHH"/>
</dbReference>
<dbReference type="GO" id="GO:0005737">
    <property type="term" value="C:cytoplasm"/>
    <property type="evidence" value="ECO:0007669"/>
    <property type="project" value="UniProtKB-SubCell"/>
</dbReference>
<dbReference type="InterPro" id="IPR004805">
    <property type="entry name" value="DnaE2/DnaE/PolC"/>
</dbReference>
<dbReference type="SMART" id="SM00481">
    <property type="entry name" value="POLIIIAc"/>
    <property type="match status" value="1"/>
</dbReference>
<evidence type="ECO:0000256" key="4">
    <source>
        <dbReference type="ARBA" id="ARBA00022679"/>
    </source>
</evidence>
<comment type="subcellular location">
    <subcellularLocation>
        <location evidence="1">Cytoplasm</location>
    </subcellularLocation>
</comment>
<evidence type="ECO:0000256" key="8">
    <source>
        <dbReference type="ARBA" id="ARBA00049244"/>
    </source>
</evidence>
<comment type="catalytic activity">
    <reaction evidence="8">
        <text>DNA(n) + a 2'-deoxyribonucleoside 5'-triphosphate = DNA(n+1) + diphosphate</text>
        <dbReference type="Rhea" id="RHEA:22508"/>
        <dbReference type="Rhea" id="RHEA-COMP:17339"/>
        <dbReference type="Rhea" id="RHEA-COMP:17340"/>
        <dbReference type="ChEBI" id="CHEBI:33019"/>
        <dbReference type="ChEBI" id="CHEBI:61560"/>
        <dbReference type="ChEBI" id="CHEBI:173112"/>
        <dbReference type="EC" id="2.7.7.7"/>
    </reaction>
</comment>
<keyword evidence="7" id="KW-0239">DNA-directed DNA polymerase</keyword>
<dbReference type="InterPro" id="IPR004013">
    <property type="entry name" value="PHP_dom"/>
</dbReference>
<dbReference type="PANTHER" id="PTHR32294">
    <property type="entry name" value="DNA POLYMERASE III SUBUNIT ALPHA"/>
    <property type="match status" value="1"/>
</dbReference>
<dbReference type="OrthoDB" id="9803237at2"/>
<evidence type="ECO:0000256" key="3">
    <source>
        <dbReference type="ARBA" id="ARBA00019114"/>
    </source>
</evidence>
<evidence type="ECO:0000313" key="11">
    <source>
        <dbReference type="Proteomes" id="UP000004162"/>
    </source>
</evidence>
<dbReference type="GO" id="GO:0003676">
    <property type="term" value="F:nucleic acid binding"/>
    <property type="evidence" value="ECO:0007669"/>
    <property type="project" value="InterPro"/>
</dbReference>
<sequence length="1191" mass="132976">MDFVHLHAHTHYSMQSSPIFPGELFSAAAGFGMKSVAVTDYCAIFNMPELFYEAKNAGIKLIIGSELLLLESDTHQHSRIPTSPSLVLLVQNDTGYRNLCILLSRAAKDGFVNGMPHIESRLLEHYHDGLVCLSAYSSGRIGRALLAGAIDEAETFAAYYQEIFGDNFYLELQQHQAPFDEKLNRETIALAEKLSIELVATNNVHYLERKDAGCYRAMVANRTKEKLSSQNLQALAGSDHYLKSSDEMSRLFSDEHRELSNSLLIAEKCTYTFCQKEPVLPHFPLPEGFQDEFTYLSHLTWEGAKEKYADSEAEGISKEEVKSRIELELGVIEKMGFSSYFLIVSDLIAASRTLGYSVGPGRGSAAGSIVAYLTGITRIDPLRYKLLFERFLNPERSSMPDIDIDFTPVGKQKVLEYTVEKYGTESVAKVIAIGTLGAKAAIRDAGRVLEVPLPLVDKLAKLVPTKPGITLEKALHESNELKQFSESSPEIRELVRYARALEGRARNVSMHAGAVVITSGPLEEQVPLYVSNKIETEVRKFADEIDLDEPGPGSMKGSDGVDEKQLVTQFDKNWIETAGLLKIDYLGLETLAVIDETLRMIKRRYDLDIELEKVPMNDRKTFKIFQEGKMAGIFQFESSGMQSYMTRLQPTQIGDIIAMSALYRPGALNARIDEKRNAVDLFVDRKHGREAIDYMHPMLEEILKETYGVIVYQEQVMQISQVMGGFSLAKADNLRKAMGKKMPEIMEKYKADFVQGAIAQGVHDTLATRVFELMAEFAGYGFNKSHSAAYGVLAYWTGYLKAHYTIEFMTAVLNSEIGDTERMKHLTDEAKSFGISTLPPSINKSDALFSVEDSDDGRSCSIRVGLSAIKQVGGAARAVVTSKLRRKRDFQNLFDLAASVDLRVMNRKALECLILAGAFDEIDQHRARLIANVDKAIKFGQMQNRSVTLGQCGFFTAEEGALLEEEHYPDMDQAEPMAEAEKLLHEKKLVGFYLSHHPLSPYRRDWQAFTTLQLNAKEIIAAKQYKVIGVIVSVKPYQDRKGKQMLFGTIEDFTGKADFTVFASVFEQYGHLIKPEEVLMLIAEGEVSGGMLKLLVREVVPIKKVRNSLVKKIVLKIDADDLFQLERLAGVKKVFEAHKGGTPVEFEVNAQSGDNIEMITVFARNTPVEASESTIEELEKILGPDNVRISG</sequence>
<name>Q0YT56_9CHLB</name>
<evidence type="ECO:0000256" key="5">
    <source>
        <dbReference type="ARBA" id="ARBA00022695"/>
    </source>
</evidence>
<feature type="domain" description="Polymerase/histidinol phosphatase N-terminal" evidence="9">
    <location>
        <begin position="4"/>
        <end position="71"/>
    </location>
</feature>
<dbReference type="EC" id="2.7.7.7" evidence="2"/>
<dbReference type="EMBL" id="AASE01000004">
    <property type="protein sequence ID" value="EAT59409.1"/>
    <property type="molecule type" value="Genomic_DNA"/>
</dbReference>
<dbReference type="AlphaFoldDB" id="Q0YT56"/>